<proteinExistence type="predicted"/>
<accession>A0A3M6UPE3</accession>
<dbReference type="InterPro" id="IPR003609">
    <property type="entry name" value="Pan_app"/>
</dbReference>
<name>A0A3M6UPE3_POCDA</name>
<keyword evidence="1" id="KW-0732">Signal</keyword>
<organism evidence="3 4">
    <name type="scientific">Pocillopora damicornis</name>
    <name type="common">Cauliflower coral</name>
    <name type="synonym">Millepora damicornis</name>
    <dbReference type="NCBI Taxonomy" id="46731"/>
    <lineage>
        <taxon>Eukaryota</taxon>
        <taxon>Metazoa</taxon>
        <taxon>Cnidaria</taxon>
        <taxon>Anthozoa</taxon>
        <taxon>Hexacorallia</taxon>
        <taxon>Scleractinia</taxon>
        <taxon>Astrocoeniina</taxon>
        <taxon>Pocilloporidae</taxon>
        <taxon>Pocillopora</taxon>
    </lineage>
</organism>
<feature type="chain" id="PRO_5018145307" description="Apple domain-containing protein" evidence="1">
    <location>
        <begin position="22"/>
        <end position="816"/>
    </location>
</feature>
<comment type="caution">
    <text evidence="3">The sequence shown here is derived from an EMBL/GenBank/DDBJ whole genome shotgun (WGS) entry which is preliminary data.</text>
</comment>
<evidence type="ECO:0000259" key="2">
    <source>
        <dbReference type="PROSITE" id="PS50948"/>
    </source>
</evidence>
<dbReference type="AlphaFoldDB" id="A0A3M6UPE3"/>
<dbReference type="PROSITE" id="PS50948">
    <property type="entry name" value="PAN"/>
    <property type="match status" value="1"/>
</dbReference>
<dbReference type="EMBL" id="RCHS01001044">
    <property type="protein sequence ID" value="RMX55502.1"/>
    <property type="molecule type" value="Genomic_DNA"/>
</dbReference>
<feature type="signal peptide" evidence="1">
    <location>
        <begin position="1"/>
        <end position="21"/>
    </location>
</feature>
<evidence type="ECO:0000313" key="3">
    <source>
        <dbReference type="EMBL" id="RMX55502.1"/>
    </source>
</evidence>
<sequence>MNPKFWLPTMFLMSRIGVLNANNQCCVTESSIGGMYLKGHVFKMYRDQLPEECYFRCEEEVTCQSYNVVIGQKICELNNRTKEARPEDFMPDQRRFYMKRSRNRVPLGSIKELPAKTCGEIEASEGNQMADGKYWIYSEENSEVFEAYCKESWQKINGEKAICFGAKDNQYGSFNMTKSGRMKTMKLIYRSGSVRCNDKTISSYWGCTNAVYGENLMTIITDANKKAILPPAEDLKGHSGIKEHFYSLPGYHHNSTELVFRNLVNPLSVSSYQEMQIWYGQDWIDGGEEDNSGKTCVDVYAWYEMNPKFWLATVFVMSQIGVLNANRQCHVIESSIGGMSLRGHVFQLYRDQLPEECFYLCEEEVTCQSYNVVIGQNICELNNRTKEARPEDFMPDQRRFYMKRSRNRGGIKLHDGVDSCMKFVFSDVVLLGSIKELPAETCGEIEASEGNQMADGKYWIYSEENSEVIEAYCKESWQKINGEVPVCFGTKNNQYGSFNMKKSGRVKTMKLIHRSGSVRCNNVTISSYWGCTWPTYGENLMTIITDANKEAILSPAEDLKAFKARFDNKEHFYSLPGYHHNSTELVFRNLVNPLSVSSNQEMQIWYGQDWMDRGEEDNSVPLGSIKELPAKTFGEIEASEGNQMAEGKYWIYSEESSEVIEAYCKESWQKINGEESVCFGAKDNQYGSFNMTKSGRVKTMKLIHRSGSVLCNNYYISSFWGCTHPTYGEDLMTLITDANKKVILPPGEDLKGNTVHHYTLPGYHHNSTELVFRNLVNPLSASSNQEMQIWYGQDWKDCFEKNNSGKTCVDVYAWYE</sequence>
<feature type="domain" description="Apple" evidence="2">
    <location>
        <begin position="26"/>
        <end position="102"/>
    </location>
</feature>
<dbReference type="OrthoDB" id="5974035at2759"/>
<gene>
    <name evidence="3" type="ORF">pdam_00020559</name>
</gene>
<evidence type="ECO:0000256" key="1">
    <source>
        <dbReference type="SAM" id="SignalP"/>
    </source>
</evidence>
<reference evidence="3 4" key="1">
    <citation type="journal article" date="2018" name="Sci. Rep.">
        <title>Comparative analysis of the Pocillopora damicornis genome highlights role of immune system in coral evolution.</title>
        <authorList>
            <person name="Cunning R."/>
            <person name="Bay R.A."/>
            <person name="Gillette P."/>
            <person name="Baker A.C."/>
            <person name="Traylor-Knowles N."/>
        </authorList>
    </citation>
    <scope>NUCLEOTIDE SEQUENCE [LARGE SCALE GENOMIC DNA]</scope>
    <source>
        <strain evidence="3">RSMAS</strain>
        <tissue evidence="3">Whole animal</tissue>
    </source>
</reference>
<dbReference type="Proteomes" id="UP000275408">
    <property type="component" value="Unassembled WGS sequence"/>
</dbReference>
<evidence type="ECO:0000313" key="4">
    <source>
        <dbReference type="Proteomes" id="UP000275408"/>
    </source>
</evidence>
<protein>
    <recommendedName>
        <fullName evidence="2">Apple domain-containing protein</fullName>
    </recommendedName>
</protein>
<keyword evidence="4" id="KW-1185">Reference proteome</keyword>